<dbReference type="GO" id="GO:0008955">
    <property type="term" value="F:peptidoglycan glycosyltransferase activity"/>
    <property type="evidence" value="ECO:0007669"/>
    <property type="project" value="UniProtKB-UniRule"/>
</dbReference>
<feature type="transmembrane region" description="Helical" evidence="6">
    <location>
        <begin position="98"/>
        <end position="118"/>
    </location>
</feature>
<keyword evidence="6" id="KW-0573">Peptidoglycan synthesis</keyword>
<dbReference type="GO" id="GO:0008360">
    <property type="term" value="P:regulation of cell shape"/>
    <property type="evidence" value="ECO:0007669"/>
    <property type="project" value="UniProtKB-KW"/>
</dbReference>
<dbReference type="InterPro" id="IPR011923">
    <property type="entry name" value="RodA/MrdB"/>
</dbReference>
<feature type="transmembrane region" description="Helical" evidence="6">
    <location>
        <begin position="331"/>
        <end position="352"/>
    </location>
</feature>
<evidence type="ECO:0000256" key="4">
    <source>
        <dbReference type="ARBA" id="ARBA00022989"/>
    </source>
</evidence>
<dbReference type="NCBIfam" id="TIGR02210">
    <property type="entry name" value="rodA_shape"/>
    <property type="match status" value="1"/>
</dbReference>
<dbReference type="InterPro" id="IPR018365">
    <property type="entry name" value="Cell_cycle_FtsW-rel_CS"/>
</dbReference>
<evidence type="ECO:0000256" key="3">
    <source>
        <dbReference type="ARBA" id="ARBA00022960"/>
    </source>
</evidence>
<keyword evidence="4 6" id="KW-1133">Transmembrane helix</keyword>
<evidence type="ECO:0000256" key="2">
    <source>
        <dbReference type="ARBA" id="ARBA00022692"/>
    </source>
</evidence>
<dbReference type="GO" id="GO:0005886">
    <property type="term" value="C:plasma membrane"/>
    <property type="evidence" value="ECO:0007669"/>
    <property type="project" value="UniProtKB-SubCell"/>
</dbReference>
<dbReference type="GO" id="GO:0009252">
    <property type="term" value="P:peptidoglycan biosynthetic process"/>
    <property type="evidence" value="ECO:0007669"/>
    <property type="project" value="UniProtKB-UniRule"/>
</dbReference>
<keyword evidence="2 6" id="KW-0812">Transmembrane</keyword>
<keyword evidence="3 6" id="KW-0133">Cell shape</keyword>
<comment type="catalytic activity">
    <reaction evidence="6">
        <text>[GlcNAc-(1-&gt;4)-Mur2Ac(oyl-L-Ala-gamma-D-Glu-L-Lys-D-Ala-D-Ala)](n)-di-trans,octa-cis-undecaprenyl diphosphate + beta-D-GlcNAc-(1-&gt;4)-Mur2Ac(oyl-L-Ala-gamma-D-Glu-L-Lys-D-Ala-D-Ala)-di-trans,octa-cis-undecaprenyl diphosphate = [GlcNAc-(1-&gt;4)-Mur2Ac(oyl-L-Ala-gamma-D-Glu-L-Lys-D-Ala-D-Ala)](n+1)-di-trans,octa-cis-undecaprenyl diphosphate + di-trans,octa-cis-undecaprenyl diphosphate + H(+)</text>
        <dbReference type="Rhea" id="RHEA:23708"/>
        <dbReference type="Rhea" id="RHEA-COMP:9602"/>
        <dbReference type="Rhea" id="RHEA-COMP:9603"/>
        <dbReference type="ChEBI" id="CHEBI:15378"/>
        <dbReference type="ChEBI" id="CHEBI:58405"/>
        <dbReference type="ChEBI" id="CHEBI:60033"/>
        <dbReference type="ChEBI" id="CHEBI:78435"/>
        <dbReference type="EC" id="2.4.99.28"/>
    </reaction>
</comment>
<comment type="subcellular location">
    <subcellularLocation>
        <location evidence="6">Cell membrane</location>
        <topology evidence="6">Multi-pass membrane protein</topology>
    </subcellularLocation>
    <subcellularLocation>
        <location evidence="1">Membrane</location>
        <topology evidence="1">Multi-pass membrane protein</topology>
    </subcellularLocation>
</comment>
<organism evidence="7 8">
    <name type="scientific">Thermus thermamylovorans</name>
    <dbReference type="NCBI Taxonomy" id="2509362"/>
    <lineage>
        <taxon>Bacteria</taxon>
        <taxon>Thermotogati</taxon>
        <taxon>Deinococcota</taxon>
        <taxon>Deinococci</taxon>
        <taxon>Thermales</taxon>
        <taxon>Thermaceae</taxon>
        <taxon>Thermus</taxon>
    </lineage>
</organism>
<dbReference type="UniPathway" id="UPA00219"/>
<dbReference type="GO" id="GO:0051301">
    <property type="term" value="P:cell division"/>
    <property type="evidence" value="ECO:0007669"/>
    <property type="project" value="InterPro"/>
</dbReference>
<feature type="transmembrane region" description="Helical" evidence="6">
    <location>
        <begin position="298"/>
        <end position="319"/>
    </location>
</feature>
<feature type="transmembrane region" description="Helical" evidence="6">
    <location>
        <begin position="177"/>
        <end position="196"/>
    </location>
</feature>
<dbReference type="Pfam" id="PF01098">
    <property type="entry name" value="FTSW_RODA_SPOVE"/>
    <property type="match status" value="1"/>
</dbReference>
<feature type="transmembrane region" description="Helical" evidence="6">
    <location>
        <begin position="153"/>
        <end position="170"/>
    </location>
</feature>
<dbReference type="OrthoDB" id="9768187at2"/>
<dbReference type="RefSeq" id="WP_130840241.1">
    <property type="nucleotide sequence ID" value="NZ_SIJL01000002.1"/>
</dbReference>
<feature type="transmembrane region" description="Helical" evidence="6">
    <location>
        <begin position="130"/>
        <end position="147"/>
    </location>
</feature>
<comment type="pathway">
    <text evidence="6">Cell wall biogenesis; peptidoglycan biosynthesis.</text>
</comment>
<keyword evidence="6" id="KW-0328">Glycosyltransferase</keyword>
<comment type="caution">
    <text evidence="7">The sequence shown here is derived from an EMBL/GenBank/DDBJ whole genome shotgun (WGS) entry which is preliminary data.</text>
</comment>
<evidence type="ECO:0000313" key="7">
    <source>
        <dbReference type="EMBL" id="TBH21469.1"/>
    </source>
</evidence>
<sequence>MVLRRPNLLAYDWGLVALVLAIAALGFFNLKSALPEPALLSRQLLAFLLGLFLAVGVQFLSRRQVFALAYPLYALALLLLVLVLFLGREINGSKSWFVFGPLQFQPLELAKVAVVLALAKFLEKRRISRVWDYFFPALFTLPVLLLLLRQPDLGGTLVVLFGAFAVLFVRGLPWKHLLVGTLALALLVPTAVWPNLKPYQRDRVLIALDPYRDPLGQGFQVIQSTIAIGSGGLLGKGYGQGTQTQLGFVPFRHTDFIFAVWAEEWGFVGTVALLGLYALLLARLFGLALACPRAADRLFIAGIGGMLGFQVLVNLGVALGVMPVTGLTLPLFSYGGSSLMATLLALGLVLLVHRDRLRDGVVA</sequence>
<reference evidence="7 8" key="1">
    <citation type="submission" date="2019-02" db="EMBL/GenBank/DDBJ databases">
        <title>Thermus sp. a novel from hot spring.</title>
        <authorList>
            <person name="Zhao Z."/>
        </authorList>
    </citation>
    <scope>NUCLEOTIDE SEQUENCE [LARGE SCALE GENOMIC DNA]</scope>
    <source>
        <strain evidence="7 8">CFH 72773T</strain>
    </source>
</reference>
<comment type="function">
    <text evidence="6">Peptidoglycan polymerase that is essential for cell wall elongation.</text>
</comment>
<evidence type="ECO:0000313" key="8">
    <source>
        <dbReference type="Proteomes" id="UP000292858"/>
    </source>
</evidence>
<dbReference type="AlphaFoldDB" id="A0A4Q9B5Z2"/>
<proteinExistence type="inferred from homology"/>
<feature type="transmembrane region" description="Helical" evidence="6">
    <location>
        <begin position="9"/>
        <end position="28"/>
    </location>
</feature>
<feature type="transmembrane region" description="Helical" evidence="6">
    <location>
        <begin position="67"/>
        <end position="86"/>
    </location>
</feature>
<dbReference type="GO" id="GO:0015648">
    <property type="term" value="F:lipid-linked peptidoglycan transporter activity"/>
    <property type="evidence" value="ECO:0007669"/>
    <property type="project" value="TreeGrafter"/>
</dbReference>
<protein>
    <recommendedName>
        <fullName evidence="6">Peptidoglycan glycosyltransferase RodA</fullName>
        <shortName evidence="6">PGT</shortName>
        <ecNumber evidence="6">2.4.99.28</ecNumber>
    </recommendedName>
    <alternativeName>
        <fullName evidence="6">Cell elongation protein RodA</fullName>
    </alternativeName>
    <alternativeName>
        <fullName evidence="6">Cell wall polymerase</fullName>
    </alternativeName>
    <alternativeName>
        <fullName evidence="6">Peptidoglycan polymerase</fullName>
        <shortName evidence="6">PG polymerase</shortName>
    </alternativeName>
</protein>
<keyword evidence="6" id="KW-1003">Cell membrane</keyword>
<keyword evidence="8" id="KW-1185">Reference proteome</keyword>
<keyword evidence="5 6" id="KW-0472">Membrane</keyword>
<keyword evidence="6" id="KW-0961">Cell wall biogenesis/degradation</keyword>
<accession>A0A4Q9B5Z2</accession>
<dbReference type="PROSITE" id="PS00428">
    <property type="entry name" value="FTSW_RODA_SPOVE"/>
    <property type="match status" value="1"/>
</dbReference>
<dbReference type="Proteomes" id="UP000292858">
    <property type="component" value="Unassembled WGS sequence"/>
</dbReference>
<comment type="similarity">
    <text evidence="6">Belongs to the SEDS family. MrdB/RodA subfamily.</text>
</comment>
<keyword evidence="6" id="KW-0808">Transferase</keyword>
<feature type="transmembrane region" description="Helical" evidence="6">
    <location>
        <begin position="265"/>
        <end position="286"/>
    </location>
</feature>
<dbReference type="InterPro" id="IPR001182">
    <property type="entry name" value="FtsW/RodA"/>
</dbReference>
<dbReference type="EC" id="2.4.99.28" evidence="6"/>
<evidence type="ECO:0000256" key="5">
    <source>
        <dbReference type="ARBA" id="ARBA00023136"/>
    </source>
</evidence>
<dbReference type="GO" id="GO:0032153">
    <property type="term" value="C:cell division site"/>
    <property type="evidence" value="ECO:0007669"/>
    <property type="project" value="TreeGrafter"/>
</dbReference>
<gene>
    <name evidence="6 7" type="primary">rodA</name>
    <name evidence="7" type="ORF">ETP66_02350</name>
</gene>
<dbReference type="HAMAP" id="MF_02079">
    <property type="entry name" value="PGT_RodA"/>
    <property type="match status" value="1"/>
</dbReference>
<dbReference type="GO" id="GO:0071555">
    <property type="term" value="P:cell wall organization"/>
    <property type="evidence" value="ECO:0007669"/>
    <property type="project" value="UniProtKB-KW"/>
</dbReference>
<evidence type="ECO:0000256" key="6">
    <source>
        <dbReference type="HAMAP-Rule" id="MF_02079"/>
    </source>
</evidence>
<evidence type="ECO:0000256" key="1">
    <source>
        <dbReference type="ARBA" id="ARBA00004141"/>
    </source>
</evidence>
<dbReference type="EMBL" id="SIJL01000002">
    <property type="protein sequence ID" value="TBH21469.1"/>
    <property type="molecule type" value="Genomic_DNA"/>
</dbReference>
<dbReference type="PANTHER" id="PTHR30474">
    <property type="entry name" value="CELL CYCLE PROTEIN"/>
    <property type="match status" value="1"/>
</dbReference>
<name>A0A4Q9B5Z2_9DEIN</name>
<feature type="transmembrane region" description="Helical" evidence="6">
    <location>
        <begin position="40"/>
        <end position="60"/>
    </location>
</feature>